<protein>
    <recommendedName>
        <fullName evidence="3">Peptidase S74 domain-containing protein</fullName>
    </recommendedName>
</protein>
<gene>
    <name evidence="1" type="ORF">A4H97_19505</name>
</gene>
<comment type="caution">
    <text evidence="1">The sequence shown here is derived from an EMBL/GenBank/DDBJ whole genome shotgun (WGS) entry which is preliminary data.</text>
</comment>
<organism evidence="1 2">
    <name type="scientific">Niastella yeongjuensis</name>
    <dbReference type="NCBI Taxonomy" id="354355"/>
    <lineage>
        <taxon>Bacteria</taxon>
        <taxon>Pseudomonadati</taxon>
        <taxon>Bacteroidota</taxon>
        <taxon>Chitinophagia</taxon>
        <taxon>Chitinophagales</taxon>
        <taxon>Chitinophagaceae</taxon>
        <taxon>Niastella</taxon>
    </lineage>
</organism>
<dbReference type="AlphaFoldDB" id="A0A1V9DYG1"/>
<name>A0A1V9DYG1_9BACT</name>
<dbReference type="RefSeq" id="WP_081204906.1">
    <property type="nucleotide sequence ID" value="NZ_FOCZ01000004.1"/>
</dbReference>
<reference evidence="2" key="1">
    <citation type="submission" date="2016-04" db="EMBL/GenBank/DDBJ databases">
        <authorList>
            <person name="Chen L."/>
            <person name="Zhuang W."/>
            <person name="Wang G."/>
        </authorList>
    </citation>
    <scope>NUCLEOTIDE SEQUENCE [LARGE SCALE GENOMIC DNA]</scope>
    <source>
        <strain evidence="2">17621</strain>
    </source>
</reference>
<evidence type="ECO:0000313" key="2">
    <source>
        <dbReference type="Proteomes" id="UP000192610"/>
    </source>
</evidence>
<proteinExistence type="predicted"/>
<dbReference type="EMBL" id="LVXG01000082">
    <property type="protein sequence ID" value="OQP38892.1"/>
    <property type="molecule type" value="Genomic_DNA"/>
</dbReference>
<dbReference type="Proteomes" id="UP000192610">
    <property type="component" value="Unassembled WGS sequence"/>
</dbReference>
<dbReference type="OrthoDB" id="9808753at2"/>
<evidence type="ECO:0000313" key="1">
    <source>
        <dbReference type="EMBL" id="OQP38892.1"/>
    </source>
</evidence>
<dbReference type="STRING" id="354355.SAMN05660816_02500"/>
<accession>A0A1V9DYG1</accession>
<keyword evidence="2" id="KW-1185">Reference proteome</keyword>
<evidence type="ECO:0008006" key="3">
    <source>
        <dbReference type="Google" id="ProtNLM"/>
    </source>
</evidence>
<sequence>MFKTVVVTLLGTFLFHTVSLAQLYVKGTGVGIGTSSPTEKLHVSGKALIESNDGNILTFKSSTASAPQMLSFYRNGIQNLWMGLDQGTDFQIENKTAGANIQLKANGGRVYIQSSYDNDNIGGTLMLRHPGKTNEGQNMDWAIYNMKDGYGNGLSFWGYGTNVNWGRVMTLGDNGNVAIGSIVPGDTYKLQVDGTVNAKGYKVNDTTISWSDYVFDPTYKLRTLPDVESYLIQNHHLPEVPSAETVKKEGVSLVENQALLLKKIEELTLYAIEQNKKILALEEKVKLLEEKGK</sequence>